<dbReference type="InterPro" id="IPR020635">
    <property type="entry name" value="Tyr_kinase_cat_dom"/>
</dbReference>
<dbReference type="Gene3D" id="2.60.40.10">
    <property type="entry name" value="Immunoglobulins"/>
    <property type="match status" value="1"/>
</dbReference>
<dbReference type="CDD" id="cd00063">
    <property type="entry name" value="FN3"/>
    <property type="match status" value="1"/>
</dbReference>
<dbReference type="Pfam" id="PF25599">
    <property type="entry name" value="Ephrin_CRD"/>
    <property type="match status" value="1"/>
</dbReference>
<dbReference type="FunFam" id="2.10.50.10:FF:000001">
    <property type="entry name" value="Ephrin type-A receptor 5"/>
    <property type="match status" value="1"/>
</dbReference>
<dbReference type="InterPro" id="IPR003961">
    <property type="entry name" value="FN3_dom"/>
</dbReference>
<evidence type="ECO:0000256" key="14">
    <source>
        <dbReference type="PROSITE-ProRule" id="PRU10141"/>
    </source>
</evidence>
<dbReference type="InterPro" id="IPR011641">
    <property type="entry name" value="Tyr-kin_ephrin_A/B_rcpt-like"/>
</dbReference>
<feature type="transmembrane region" description="Helical" evidence="16">
    <location>
        <begin position="442"/>
        <end position="464"/>
    </location>
</feature>
<dbReference type="SUPFAM" id="SSF57184">
    <property type="entry name" value="Growth factor receptor domain"/>
    <property type="match status" value="1"/>
</dbReference>
<evidence type="ECO:0000256" key="3">
    <source>
        <dbReference type="ARBA" id="ARBA00022553"/>
    </source>
</evidence>
<keyword evidence="8" id="KW-0418">Kinase</keyword>
<dbReference type="Gene3D" id="2.10.50.10">
    <property type="entry name" value="Tumor Necrosis Factor Receptor, subunit A, domain 2"/>
    <property type="match status" value="1"/>
</dbReference>
<dbReference type="PROSITE" id="PS00107">
    <property type="entry name" value="PROTEIN_KINASE_ATP"/>
    <property type="match status" value="1"/>
</dbReference>
<dbReference type="PRINTS" id="PR00109">
    <property type="entry name" value="TYRKINASE"/>
</dbReference>
<feature type="domain" description="Fibronectin type-III" evidence="19">
    <location>
        <begin position="313"/>
        <end position="423"/>
    </location>
</feature>
<dbReference type="PANTHER" id="PTHR46877:SF14">
    <property type="entry name" value="RECEPTOR PROTEIN-TYROSINE KINASE"/>
    <property type="match status" value="1"/>
</dbReference>
<keyword evidence="4" id="KW-0808">Transferase</keyword>
<evidence type="ECO:0000256" key="7">
    <source>
        <dbReference type="ARBA" id="ARBA00022741"/>
    </source>
</evidence>
<dbReference type="RefSeq" id="XP_017327692.1">
    <property type="nucleotide sequence ID" value="XM_017472203.3"/>
</dbReference>
<evidence type="ECO:0000256" key="4">
    <source>
        <dbReference type="ARBA" id="ARBA00022679"/>
    </source>
</evidence>
<keyword evidence="10 16" id="KW-1133">Transmembrane helix</keyword>
<feature type="binding site" evidence="14">
    <location>
        <position position="563"/>
    </location>
    <ligand>
        <name>ATP</name>
        <dbReference type="ChEBI" id="CHEBI:30616"/>
    </ligand>
</feature>
<dbReference type="InterPro" id="IPR017441">
    <property type="entry name" value="Protein_kinase_ATP_BS"/>
</dbReference>
<dbReference type="Pfam" id="PF07714">
    <property type="entry name" value="PK_Tyr_Ser-Thr"/>
    <property type="match status" value="1"/>
</dbReference>
<sequence>MDMAVILCLLLHYYLFSVTFLATTAQLTPIKEDILDSTSDRDLQWLSDPPEAFQKIKLKLGLTSAHLVYQGCNSNLKNRLKTLWTTWMAKKDAHELQLDLLFAQNDKTPVIIQLLESDGPVERPQTRQKQQQIVAPQEFTQPKSPQDVERHLYHAQGLDLGKIKRNGFHLGFSYSGSCIFISSVRVFYMKCPGMTVNQTSFGGASAGSGWIRGQCVDGAEEKSTPMIECESNGQWGVMQGFCVCGAGYEAEGNMCKACGLGSYKAANESGECQLCPSNSRTSSEGASNCDCEEGYARLQNDPPHLGCTRSPSAPLNLTIHHLSSTDLIVNWATPADLGGREEVMYDVECRQKTEGSLAPWIPCDNTMVITPQSTGLTETVATITGLQAHVSYQLSVRAYNRISQKLGTSGSSQSITILKTPVVITAVPVPTPAARQQLKTPVIGGVLCGILLLLALISAAFCLVRRGHSKFREDQEVELMPLQGVGRVYRPPEEPQTTSLQQTASSVPFLDSVNESLLSGIKDVLVDRNRVTLGKELGKGEFGAVYEGMFLLEDNENIQVAVKTMRVGINSQDDLESFLKEAEIMQHFDHDNIVKLLGVTLETVENSSIPVPLVILPFLKHGDLRRFLIATRYGDIPMFVPHQSLLRFMIDIASGMEYLSCKGFLHRDLAARNCMLGDDLCVRVADFGLSKQIFSSNYYRQKVAIRMPIKWMAIESLSESIYTSKSDVWSFGVTMWEIVSRGKTPYPGIPNHELLELLENGHRLKQGDCDSKLYEVMLSCWHKEPSQRPCFAELAQRLKALLCELPPLEPSKESYYINQGLEAANATQSSAAEPDPEGAVGNIYFPSPEARTDCAKRKEEVKEDEEEGYLLCNKRAM</sequence>
<feature type="compositionally biased region" description="Polar residues" evidence="15">
    <location>
        <begin position="127"/>
        <end position="144"/>
    </location>
</feature>
<evidence type="ECO:0000259" key="19">
    <source>
        <dbReference type="PROSITE" id="PS50853"/>
    </source>
</evidence>
<dbReference type="InterPro" id="IPR050449">
    <property type="entry name" value="Ephrin_rcpt_TKs"/>
</dbReference>
<dbReference type="Gene3D" id="3.30.200.20">
    <property type="entry name" value="Phosphorylase Kinase, domain 1"/>
    <property type="match status" value="1"/>
</dbReference>
<evidence type="ECO:0000256" key="13">
    <source>
        <dbReference type="ARBA" id="ARBA00023170"/>
    </source>
</evidence>
<dbReference type="Proteomes" id="UP000221080">
    <property type="component" value="Chromosome 7"/>
</dbReference>
<dbReference type="InterPro" id="IPR001090">
    <property type="entry name" value="Ephrin_rcpt_lig-bd_dom"/>
</dbReference>
<evidence type="ECO:0000256" key="17">
    <source>
        <dbReference type="SAM" id="SignalP"/>
    </source>
</evidence>
<dbReference type="InterPro" id="IPR008979">
    <property type="entry name" value="Galactose-bd-like_sf"/>
</dbReference>
<dbReference type="Gene3D" id="2.60.120.260">
    <property type="entry name" value="Galactose-binding domain-like"/>
    <property type="match status" value="1"/>
</dbReference>
<dbReference type="InterPro" id="IPR009030">
    <property type="entry name" value="Growth_fac_rcpt_cys_sf"/>
</dbReference>
<dbReference type="Pfam" id="PF00041">
    <property type="entry name" value="fn3"/>
    <property type="match status" value="1"/>
</dbReference>
<dbReference type="SUPFAM" id="SSF49785">
    <property type="entry name" value="Galactose-binding domain-like"/>
    <property type="match status" value="1"/>
</dbReference>
<evidence type="ECO:0000313" key="21">
    <source>
        <dbReference type="Proteomes" id="UP000221080"/>
    </source>
</evidence>
<dbReference type="STRING" id="7998.ENSIPUP00000026436"/>
<dbReference type="SMART" id="SM00615">
    <property type="entry name" value="EPH_lbd"/>
    <property type="match status" value="1"/>
</dbReference>
<dbReference type="PANTHER" id="PTHR46877">
    <property type="entry name" value="EPH RECEPTOR A5"/>
    <property type="match status" value="1"/>
</dbReference>
<dbReference type="AlphaFoldDB" id="A0A2D0RAW0"/>
<keyword evidence="21" id="KW-1185">Reference proteome</keyword>
<dbReference type="InterPro" id="IPR000719">
    <property type="entry name" value="Prot_kinase_dom"/>
</dbReference>
<dbReference type="GO" id="GO:0005524">
    <property type="term" value="F:ATP binding"/>
    <property type="evidence" value="ECO:0007669"/>
    <property type="project" value="UniProtKB-UniRule"/>
</dbReference>
<evidence type="ECO:0000256" key="9">
    <source>
        <dbReference type="ARBA" id="ARBA00022840"/>
    </source>
</evidence>
<proteinExistence type="predicted"/>
<accession>A0A2D0RAW0</accession>
<reference evidence="22" key="2">
    <citation type="submission" date="2025-08" db="UniProtKB">
        <authorList>
            <consortium name="RefSeq"/>
        </authorList>
    </citation>
    <scope>IDENTIFICATION</scope>
    <source>
        <tissue evidence="22">Blood</tissue>
    </source>
</reference>
<keyword evidence="17" id="KW-0732">Signal</keyword>
<organism evidence="21 22">
    <name type="scientific">Ictalurus punctatus</name>
    <name type="common">Channel catfish</name>
    <name type="synonym">Silurus punctatus</name>
    <dbReference type="NCBI Taxonomy" id="7998"/>
    <lineage>
        <taxon>Eukaryota</taxon>
        <taxon>Metazoa</taxon>
        <taxon>Chordata</taxon>
        <taxon>Craniata</taxon>
        <taxon>Vertebrata</taxon>
        <taxon>Euteleostomi</taxon>
        <taxon>Actinopterygii</taxon>
        <taxon>Neopterygii</taxon>
        <taxon>Teleostei</taxon>
        <taxon>Ostariophysi</taxon>
        <taxon>Siluriformes</taxon>
        <taxon>Ictaluridae</taxon>
        <taxon>Ictalurus</taxon>
    </lineage>
</organism>
<dbReference type="PROSITE" id="PS00109">
    <property type="entry name" value="PROTEIN_KINASE_TYR"/>
    <property type="match status" value="1"/>
</dbReference>
<evidence type="ECO:0000256" key="1">
    <source>
        <dbReference type="ARBA" id="ARBA00004479"/>
    </source>
</evidence>
<dbReference type="Gene3D" id="1.10.510.10">
    <property type="entry name" value="Transferase(Phosphotransferase) domain 1"/>
    <property type="match status" value="1"/>
</dbReference>
<dbReference type="InterPro" id="IPR036116">
    <property type="entry name" value="FN3_sf"/>
</dbReference>
<evidence type="ECO:0000259" key="18">
    <source>
        <dbReference type="PROSITE" id="PS50011"/>
    </source>
</evidence>
<keyword evidence="11 16" id="KW-0472">Membrane</keyword>
<name>A0A2D0RAW0_ICTPU</name>
<dbReference type="PROSITE" id="PS51550">
    <property type="entry name" value="EPH_LBD"/>
    <property type="match status" value="1"/>
</dbReference>
<keyword evidence="6" id="KW-0677">Repeat</keyword>
<comment type="subcellular location">
    <subcellularLocation>
        <location evidence="1">Membrane</location>
        <topology evidence="1">Single-pass type I membrane protein</topology>
    </subcellularLocation>
</comment>
<dbReference type="SMART" id="SM00219">
    <property type="entry name" value="TyrKc"/>
    <property type="match status" value="1"/>
</dbReference>
<dbReference type="InterPro" id="IPR013783">
    <property type="entry name" value="Ig-like_fold"/>
</dbReference>
<keyword evidence="9 14" id="KW-0067">ATP-binding</keyword>
<keyword evidence="7 14" id="KW-0547">Nucleotide-binding</keyword>
<evidence type="ECO:0000256" key="5">
    <source>
        <dbReference type="ARBA" id="ARBA00022692"/>
    </source>
</evidence>
<evidence type="ECO:0000256" key="15">
    <source>
        <dbReference type="SAM" id="MobiDB-lite"/>
    </source>
</evidence>
<feature type="chain" id="PRO_5012542212" description="receptor protein-tyrosine kinase" evidence="17">
    <location>
        <begin position="26"/>
        <end position="877"/>
    </location>
</feature>
<gene>
    <name evidence="22" type="primary">si:ch73-40a2.1</name>
</gene>
<dbReference type="SUPFAM" id="SSF56112">
    <property type="entry name" value="Protein kinase-like (PK-like)"/>
    <property type="match status" value="1"/>
</dbReference>
<dbReference type="GO" id="GO:0030425">
    <property type="term" value="C:dendrite"/>
    <property type="evidence" value="ECO:0007669"/>
    <property type="project" value="TreeGrafter"/>
</dbReference>
<keyword evidence="5 16" id="KW-0812">Transmembrane</keyword>
<reference evidence="21" key="1">
    <citation type="journal article" date="2016" name="Nat. Commun.">
        <title>The channel catfish genome sequence provides insights into the evolution of scale formation in teleosts.</title>
        <authorList>
            <person name="Liu Z."/>
            <person name="Liu S."/>
            <person name="Yao J."/>
            <person name="Bao L."/>
            <person name="Zhang J."/>
            <person name="Li Y."/>
            <person name="Jiang C."/>
            <person name="Sun L."/>
            <person name="Wang R."/>
            <person name="Zhang Y."/>
            <person name="Zhou T."/>
            <person name="Zeng Q."/>
            <person name="Fu Q."/>
            <person name="Gao S."/>
            <person name="Li N."/>
            <person name="Koren S."/>
            <person name="Jiang Y."/>
            <person name="Zimin A."/>
            <person name="Xu P."/>
            <person name="Phillippy A.M."/>
            <person name="Geng X."/>
            <person name="Song L."/>
            <person name="Sun F."/>
            <person name="Li C."/>
            <person name="Wang X."/>
            <person name="Chen A."/>
            <person name="Jin Y."/>
            <person name="Yuan Z."/>
            <person name="Yang Y."/>
            <person name="Tan S."/>
            <person name="Peatman E."/>
            <person name="Lu J."/>
            <person name="Qin Z."/>
            <person name="Dunham R."/>
            <person name="Li Z."/>
            <person name="Sonstegard T."/>
            <person name="Feng J."/>
            <person name="Danzmann R.G."/>
            <person name="Schroeder S."/>
            <person name="Scheffler B."/>
            <person name="Duke M.V."/>
            <person name="Ballard L."/>
            <person name="Kucuktas H."/>
            <person name="Kaltenboeck L."/>
            <person name="Liu H."/>
            <person name="Armbruster J."/>
            <person name="Xie Y."/>
            <person name="Kirby M.L."/>
            <person name="Tian Y."/>
            <person name="Flanagan M.E."/>
            <person name="Mu W."/>
            <person name="Waldbieser G.C."/>
        </authorList>
    </citation>
    <scope>NUCLEOTIDE SEQUENCE [LARGE SCALE GENOMIC DNA]</scope>
    <source>
        <strain evidence="21">SDA103</strain>
    </source>
</reference>
<dbReference type="GO" id="GO:0005886">
    <property type="term" value="C:plasma membrane"/>
    <property type="evidence" value="ECO:0007669"/>
    <property type="project" value="TreeGrafter"/>
</dbReference>
<dbReference type="Pfam" id="PF07699">
    <property type="entry name" value="Ephrin_rec_like"/>
    <property type="match status" value="1"/>
</dbReference>
<evidence type="ECO:0000256" key="6">
    <source>
        <dbReference type="ARBA" id="ARBA00022737"/>
    </source>
</evidence>
<dbReference type="OMA" id="PHDLGCS"/>
<dbReference type="InterPro" id="IPR008266">
    <property type="entry name" value="Tyr_kinase_AS"/>
</dbReference>
<evidence type="ECO:0000256" key="16">
    <source>
        <dbReference type="SAM" id="Phobius"/>
    </source>
</evidence>
<dbReference type="Pfam" id="PF01404">
    <property type="entry name" value="Ephrin_lbd"/>
    <property type="match status" value="1"/>
</dbReference>
<dbReference type="PROSITE" id="PS50011">
    <property type="entry name" value="PROTEIN_KINASE_DOM"/>
    <property type="match status" value="1"/>
</dbReference>
<evidence type="ECO:0000313" key="22">
    <source>
        <dbReference type="RefSeq" id="XP_017327692.1"/>
    </source>
</evidence>
<evidence type="ECO:0000256" key="10">
    <source>
        <dbReference type="ARBA" id="ARBA00022989"/>
    </source>
</evidence>
<evidence type="ECO:0000256" key="8">
    <source>
        <dbReference type="ARBA" id="ARBA00022777"/>
    </source>
</evidence>
<dbReference type="GeneID" id="108267785"/>
<keyword evidence="12" id="KW-0829">Tyrosine-protein kinase</keyword>
<keyword evidence="13 22" id="KW-0675">Receptor</keyword>
<dbReference type="Gene3D" id="2.60.40.1770">
    <property type="entry name" value="ephrin a2 ectodomain"/>
    <property type="match status" value="1"/>
</dbReference>
<dbReference type="PROSITE" id="PS50853">
    <property type="entry name" value="FN3"/>
    <property type="match status" value="1"/>
</dbReference>
<protein>
    <recommendedName>
        <fullName evidence="2">receptor protein-tyrosine kinase</fullName>
        <ecNumber evidence="2">2.7.10.1</ecNumber>
    </recommendedName>
</protein>
<dbReference type="InterPro" id="IPR011009">
    <property type="entry name" value="Kinase-like_dom_sf"/>
</dbReference>
<evidence type="ECO:0000259" key="20">
    <source>
        <dbReference type="PROSITE" id="PS51550"/>
    </source>
</evidence>
<dbReference type="GO" id="GO:0005005">
    <property type="term" value="F:transmembrane-ephrin receptor activity"/>
    <property type="evidence" value="ECO:0007669"/>
    <property type="project" value="TreeGrafter"/>
</dbReference>
<dbReference type="KEGG" id="ipu:108267785"/>
<dbReference type="SMART" id="SM00060">
    <property type="entry name" value="FN3"/>
    <property type="match status" value="1"/>
</dbReference>
<dbReference type="GO" id="GO:0007411">
    <property type="term" value="P:axon guidance"/>
    <property type="evidence" value="ECO:0007669"/>
    <property type="project" value="TreeGrafter"/>
</dbReference>
<dbReference type="SUPFAM" id="SSF49265">
    <property type="entry name" value="Fibronectin type III"/>
    <property type="match status" value="1"/>
</dbReference>
<evidence type="ECO:0000256" key="2">
    <source>
        <dbReference type="ARBA" id="ARBA00011902"/>
    </source>
</evidence>
<feature type="region of interest" description="Disordered" evidence="15">
    <location>
        <begin position="121"/>
        <end position="146"/>
    </location>
</feature>
<dbReference type="EC" id="2.7.10.1" evidence="2"/>
<feature type="domain" description="Protein kinase" evidence="18">
    <location>
        <begin position="531"/>
        <end position="802"/>
    </location>
</feature>
<dbReference type="SMART" id="SM01411">
    <property type="entry name" value="Ephrin_rec_like"/>
    <property type="match status" value="1"/>
</dbReference>
<evidence type="ECO:0000256" key="11">
    <source>
        <dbReference type="ARBA" id="ARBA00023136"/>
    </source>
</evidence>
<evidence type="ECO:0000256" key="12">
    <source>
        <dbReference type="ARBA" id="ARBA00023137"/>
    </source>
</evidence>
<keyword evidence="3" id="KW-0597">Phosphoprotein</keyword>
<feature type="domain" description="Eph LBD" evidence="20">
    <location>
        <begin position="30"/>
        <end position="196"/>
    </location>
</feature>
<dbReference type="FunFam" id="1.10.510.10:FF:000089">
    <property type="entry name" value="Tyrosine-protein kinase receptor TYRO3"/>
    <property type="match status" value="1"/>
</dbReference>
<feature type="signal peptide" evidence="17">
    <location>
        <begin position="1"/>
        <end position="25"/>
    </location>
</feature>
<dbReference type="OrthoDB" id="98077at2759"/>
<dbReference type="InterPro" id="IPR001245">
    <property type="entry name" value="Ser-Thr/Tyr_kinase_cat_dom"/>
</dbReference>